<evidence type="ECO:0000256" key="2">
    <source>
        <dbReference type="SAM" id="SignalP"/>
    </source>
</evidence>
<feature type="chain" id="PRO_5035882166" description="FH2 domain-containing protein" evidence="2">
    <location>
        <begin position="19"/>
        <end position="201"/>
    </location>
</feature>
<dbReference type="Proteomes" id="UP000824540">
    <property type="component" value="Unassembled WGS sequence"/>
</dbReference>
<protein>
    <recommendedName>
        <fullName evidence="3">FH2 domain-containing protein</fullName>
    </recommendedName>
</protein>
<dbReference type="AlphaFoldDB" id="A0A8T2NWI6"/>
<reference evidence="4" key="1">
    <citation type="thesis" date="2021" institute="BYU ScholarsArchive" country="Provo, UT, USA">
        <title>Applications of and Algorithms for Genome Assembly and Genomic Analyses with an Emphasis on Marine Teleosts.</title>
        <authorList>
            <person name="Pickett B.D."/>
        </authorList>
    </citation>
    <scope>NUCLEOTIDE SEQUENCE</scope>
    <source>
        <strain evidence="4">HI-2016</strain>
    </source>
</reference>
<feature type="signal peptide" evidence="2">
    <location>
        <begin position="1"/>
        <end position="18"/>
    </location>
</feature>
<dbReference type="EMBL" id="JAFBMS010000032">
    <property type="protein sequence ID" value="KAG9341828.1"/>
    <property type="molecule type" value="Genomic_DNA"/>
</dbReference>
<comment type="caution">
    <text evidence="4">The sequence shown here is derived from an EMBL/GenBank/DDBJ whole genome shotgun (WGS) entry which is preliminary data.</text>
</comment>
<sequence>MSFPVLFLLYGAVCSTETERVCRDSSEDLLQPFKDKMEDFLREAKTELEAQEMQLTKTHKTFLELTVFFSVKAKMGEKEVSPNTFFSVWHEFSTDFKDSWKKENKVILQERLKAAEESFKQAREKASYNVKPKNASGMGFPESPTSTDMQRHCLTRWILRWRNGGCRSGQSSSTVSVVNLCGLQKAQDWKDSCSLRMWRGM</sequence>
<evidence type="ECO:0000313" key="5">
    <source>
        <dbReference type="Proteomes" id="UP000824540"/>
    </source>
</evidence>
<dbReference type="SUPFAM" id="SSF101447">
    <property type="entry name" value="Formin homology 2 domain (FH2 domain)"/>
    <property type="match status" value="1"/>
</dbReference>
<feature type="domain" description="FH2" evidence="3">
    <location>
        <begin position="1"/>
        <end position="122"/>
    </location>
</feature>
<accession>A0A8T2NWI6</accession>
<evidence type="ECO:0000313" key="4">
    <source>
        <dbReference type="EMBL" id="KAG9341828.1"/>
    </source>
</evidence>
<dbReference type="InterPro" id="IPR042201">
    <property type="entry name" value="FH2_Formin_sf"/>
</dbReference>
<dbReference type="Gene3D" id="1.20.58.2220">
    <property type="entry name" value="Formin, FH2 domain"/>
    <property type="match status" value="1"/>
</dbReference>
<dbReference type="PROSITE" id="PS51444">
    <property type="entry name" value="FH2"/>
    <property type="match status" value="1"/>
</dbReference>
<evidence type="ECO:0000259" key="3">
    <source>
        <dbReference type="PROSITE" id="PS51444"/>
    </source>
</evidence>
<dbReference type="OrthoDB" id="427644at2759"/>
<keyword evidence="5" id="KW-1185">Reference proteome</keyword>
<gene>
    <name evidence="4" type="ORF">JZ751_018550</name>
</gene>
<name>A0A8T2NWI6_9TELE</name>
<organism evidence="4 5">
    <name type="scientific">Albula glossodonta</name>
    <name type="common">roundjaw bonefish</name>
    <dbReference type="NCBI Taxonomy" id="121402"/>
    <lineage>
        <taxon>Eukaryota</taxon>
        <taxon>Metazoa</taxon>
        <taxon>Chordata</taxon>
        <taxon>Craniata</taxon>
        <taxon>Vertebrata</taxon>
        <taxon>Euteleostomi</taxon>
        <taxon>Actinopterygii</taxon>
        <taxon>Neopterygii</taxon>
        <taxon>Teleostei</taxon>
        <taxon>Albuliformes</taxon>
        <taxon>Albulidae</taxon>
        <taxon>Albula</taxon>
    </lineage>
</organism>
<feature type="coiled-coil region" evidence="1">
    <location>
        <begin position="34"/>
        <end position="61"/>
    </location>
</feature>
<keyword evidence="1" id="KW-0175">Coiled coil</keyword>
<evidence type="ECO:0000256" key="1">
    <source>
        <dbReference type="SAM" id="Coils"/>
    </source>
</evidence>
<proteinExistence type="predicted"/>
<dbReference type="Pfam" id="PF02181">
    <property type="entry name" value="FH2"/>
    <property type="match status" value="1"/>
</dbReference>
<dbReference type="InterPro" id="IPR015425">
    <property type="entry name" value="FH2_Formin"/>
</dbReference>
<keyword evidence="2" id="KW-0732">Signal</keyword>